<feature type="compositionally biased region" description="Basic residues" evidence="1">
    <location>
        <begin position="266"/>
        <end position="282"/>
    </location>
</feature>
<sequence length="282" mass="29441">MCAEFAPRGAGERVRQPRCAPALPATRSSGPGIPSQRGPRAAALWEPHLSRKASRPKPAPSRMVPARPRAPGATLRGCSMPAARNGGQEGERESERHGDSGRRSRSPGTGPVAGRGGGRGSRDPEGSGLSGTGRPRGGKQVSPTPSDLPARVSRGVRAPSHGRYLLGPLLGPGLHRVALGDLPQPPGGLRAQAAAAQRAQRQRLALEGVLHAAEHAAELGPGQRPRGHGRIGWVSGSGLRAGSAGSERQVHWADLAAAPSPLPRSCRPRRPARNWRCPRSRC</sequence>
<organism evidence="2 3">
    <name type="scientific">Saguinus oedipus</name>
    <name type="common">Cotton-top tamarin</name>
    <name type="synonym">Oedipomidas oedipus</name>
    <dbReference type="NCBI Taxonomy" id="9490"/>
    <lineage>
        <taxon>Eukaryota</taxon>
        <taxon>Metazoa</taxon>
        <taxon>Chordata</taxon>
        <taxon>Craniata</taxon>
        <taxon>Vertebrata</taxon>
        <taxon>Euteleostomi</taxon>
        <taxon>Mammalia</taxon>
        <taxon>Eutheria</taxon>
        <taxon>Euarchontoglires</taxon>
        <taxon>Primates</taxon>
        <taxon>Haplorrhini</taxon>
        <taxon>Platyrrhini</taxon>
        <taxon>Cebidae</taxon>
        <taxon>Callitrichinae</taxon>
        <taxon>Saguinus</taxon>
    </lineage>
</organism>
<keyword evidence="3" id="KW-1185">Reference proteome</keyword>
<feature type="compositionally biased region" description="Low complexity" evidence="1">
    <location>
        <begin position="256"/>
        <end position="265"/>
    </location>
</feature>
<comment type="caution">
    <text evidence="2">The sequence shown here is derived from an EMBL/GenBank/DDBJ whole genome shotgun (WGS) entry which is preliminary data.</text>
</comment>
<reference evidence="2 3" key="1">
    <citation type="submission" date="2023-05" db="EMBL/GenBank/DDBJ databases">
        <title>B98-5 Cell Line De Novo Hybrid Assembly: An Optical Mapping Approach.</title>
        <authorList>
            <person name="Kananen K."/>
            <person name="Auerbach J.A."/>
            <person name="Kautto E."/>
            <person name="Blachly J.S."/>
        </authorList>
    </citation>
    <scope>NUCLEOTIDE SEQUENCE [LARGE SCALE GENOMIC DNA]</scope>
    <source>
        <strain evidence="2">B95-8</strain>
        <tissue evidence="2">Cell line</tissue>
    </source>
</reference>
<feature type="region of interest" description="Disordered" evidence="1">
    <location>
        <begin position="255"/>
        <end position="282"/>
    </location>
</feature>
<name>A0ABQ9UR05_SAGOE</name>
<dbReference type="EMBL" id="JASSZA010000011">
    <property type="protein sequence ID" value="KAK2099261.1"/>
    <property type="molecule type" value="Genomic_DNA"/>
</dbReference>
<gene>
    <name evidence="2" type="ORF">P7K49_024712</name>
</gene>
<protein>
    <submittedName>
        <fullName evidence="2">Uncharacterized protein</fullName>
    </submittedName>
</protein>
<evidence type="ECO:0000256" key="1">
    <source>
        <dbReference type="SAM" id="MobiDB-lite"/>
    </source>
</evidence>
<dbReference type="Proteomes" id="UP001266305">
    <property type="component" value="Unassembled WGS sequence"/>
</dbReference>
<feature type="region of interest" description="Disordered" evidence="1">
    <location>
        <begin position="1"/>
        <end position="156"/>
    </location>
</feature>
<proteinExistence type="predicted"/>
<feature type="compositionally biased region" description="Basic and acidic residues" evidence="1">
    <location>
        <begin position="89"/>
        <end position="102"/>
    </location>
</feature>
<accession>A0ABQ9UR05</accession>
<evidence type="ECO:0000313" key="2">
    <source>
        <dbReference type="EMBL" id="KAK2099261.1"/>
    </source>
</evidence>
<evidence type="ECO:0000313" key="3">
    <source>
        <dbReference type="Proteomes" id="UP001266305"/>
    </source>
</evidence>